<protein>
    <submittedName>
        <fullName evidence="2">PRC-barrel domain-containing protein</fullName>
    </submittedName>
</protein>
<dbReference type="InterPro" id="IPR027275">
    <property type="entry name" value="PRC-brl_dom"/>
</dbReference>
<dbReference type="SUPFAM" id="SSF50346">
    <property type="entry name" value="PRC-barrel domain"/>
    <property type="match status" value="1"/>
</dbReference>
<evidence type="ECO:0000259" key="1">
    <source>
        <dbReference type="Pfam" id="PF05239"/>
    </source>
</evidence>
<gene>
    <name evidence="2" type="ORF">V1351_07205</name>
</gene>
<dbReference type="Proteomes" id="UP001382727">
    <property type="component" value="Chromosome"/>
</dbReference>
<dbReference type="InterPro" id="IPR011033">
    <property type="entry name" value="PRC_barrel-like_sf"/>
</dbReference>
<feature type="domain" description="PRC-barrel" evidence="1">
    <location>
        <begin position="8"/>
        <end position="61"/>
    </location>
</feature>
<dbReference type="InterPro" id="IPR014747">
    <property type="entry name" value="Bac_photo_RC_H_C"/>
</dbReference>
<reference evidence="2 3" key="1">
    <citation type="submission" date="2024-02" db="EMBL/GenBank/DDBJ databases">
        <title>Janibacter sp. nov., isolated from gut of marine sandworm.</title>
        <authorList>
            <person name="Kim B."/>
            <person name="Jun M.O."/>
            <person name="Shin N.-R."/>
        </authorList>
    </citation>
    <scope>NUCLEOTIDE SEQUENCE [LARGE SCALE GENOMIC DNA]</scope>
    <source>
        <strain evidence="2 3">A1S7</strain>
    </source>
</reference>
<accession>A0ABZ2MLU4</accession>
<dbReference type="RefSeq" id="WP_338752123.1">
    <property type="nucleotide sequence ID" value="NZ_CP144913.1"/>
</dbReference>
<name>A0ABZ2MLU4_9MICO</name>
<evidence type="ECO:0000313" key="3">
    <source>
        <dbReference type="Proteomes" id="UP001382727"/>
    </source>
</evidence>
<dbReference type="EMBL" id="CP144913">
    <property type="protein sequence ID" value="WXB77855.1"/>
    <property type="molecule type" value="Genomic_DNA"/>
</dbReference>
<organism evidence="2 3">
    <name type="scientific">Janibacter alittae</name>
    <dbReference type="NCBI Taxonomy" id="3115209"/>
    <lineage>
        <taxon>Bacteria</taxon>
        <taxon>Bacillati</taxon>
        <taxon>Actinomycetota</taxon>
        <taxon>Actinomycetes</taxon>
        <taxon>Micrococcales</taxon>
        <taxon>Intrasporangiaceae</taxon>
        <taxon>Janibacter</taxon>
    </lineage>
</organism>
<dbReference type="Pfam" id="PF05239">
    <property type="entry name" value="PRC"/>
    <property type="match status" value="1"/>
</dbReference>
<evidence type="ECO:0000313" key="2">
    <source>
        <dbReference type="EMBL" id="WXB77855.1"/>
    </source>
</evidence>
<keyword evidence="3" id="KW-1185">Reference proteome</keyword>
<proteinExistence type="predicted"/>
<sequence length="106" mass="11579">MAVRIPDMAIRNYLGHEVHSTAGPLLGHVVDILADARSGTAQWVVVSLRGFLPRHRALPCALVLRTAGGLGVPVSRRTLRDSPQIRLGTAMTARQELDLHAYWIGH</sequence>
<dbReference type="Gene3D" id="3.90.50.10">
    <property type="entry name" value="Photosynthetic Reaction Center, subunit H, domain 2"/>
    <property type="match status" value="1"/>
</dbReference>